<name>A0A9P1MZN6_9PELO</name>
<comment type="caution">
    <text evidence="1">The sequence shown here is derived from an EMBL/GenBank/DDBJ whole genome shotgun (WGS) entry which is preliminary data.</text>
</comment>
<sequence length="261" mass="31002">MEFANFKRKFELKDDCYDHIRYNKHMKIANQLKIPTFESVFGKKYEGVPMWKPINNLYKSEKLCETNPKLFARLAKFVNFKKPEKLKEKIEYNPDFPAVLRSLEAEEQENPIFLAKNAIYHEQSLAYQSGPVYIDTKSISKHEPSLHEALNDSTHRTVRVYFNGLAQDVPAEINCRLCHGKMIIRMRRQVYQDEIREYPAYRCLKKGCQTFRAIRKIIEPDLSQNRQFEQKNQYDPDFILNSLMEMPESKKNLYENENEGL</sequence>
<dbReference type="AlphaFoldDB" id="A0A9P1MZN6"/>
<dbReference type="EMBL" id="CANHGI010000003">
    <property type="protein sequence ID" value="CAI5445597.1"/>
    <property type="molecule type" value="Genomic_DNA"/>
</dbReference>
<gene>
    <name evidence="1" type="ORF">CAMP_LOCUS8234</name>
</gene>
<organism evidence="1 2">
    <name type="scientific">Caenorhabditis angaria</name>
    <dbReference type="NCBI Taxonomy" id="860376"/>
    <lineage>
        <taxon>Eukaryota</taxon>
        <taxon>Metazoa</taxon>
        <taxon>Ecdysozoa</taxon>
        <taxon>Nematoda</taxon>
        <taxon>Chromadorea</taxon>
        <taxon>Rhabditida</taxon>
        <taxon>Rhabditina</taxon>
        <taxon>Rhabditomorpha</taxon>
        <taxon>Rhabditoidea</taxon>
        <taxon>Rhabditidae</taxon>
        <taxon>Peloderinae</taxon>
        <taxon>Caenorhabditis</taxon>
    </lineage>
</organism>
<dbReference type="Proteomes" id="UP001152747">
    <property type="component" value="Unassembled WGS sequence"/>
</dbReference>
<dbReference type="OrthoDB" id="5832385at2759"/>
<keyword evidence="2" id="KW-1185">Reference proteome</keyword>
<evidence type="ECO:0000313" key="1">
    <source>
        <dbReference type="EMBL" id="CAI5445597.1"/>
    </source>
</evidence>
<protein>
    <submittedName>
        <fullName evidence="1">Uncharacterized protein</fullName>
    </submittedName>
</protein>
<reference evidence="1" key="1">
    <citation type="submission" date="2022-11" db="EMBL/GenBank/DDBJ databases">
        <authorList>
            <person name="Kikuchi T."/>
        </authorList>
    </citation>
    <scope>NUCLEOTIDE SEQUENCE</scope>
    <source>
        <strain evidence="1">PS1010</strain>
    </source>
</reference>
<accession>A0A9P1MZN6</accession>
<evidence type="ECO:0000313" key="2">
    <source>
        <dbReference type="Proteomes" id="UP001152747"/>
    </source>
</evidence>
<proteinExistence type="predicted"/>